<dbReference type="FunFam" id="3.30.230.70:FF:000001">
    <property type="entry name" value="Polyribonucleotide nucleotidyltransferase"/>
    <property type="match status" value="1"/>
</dbReference>
<dbReference type="EMBL" id="AP012051">
    <property type="protein sequence ID" value="BAL80445.1"/>
    <property type="molecule type" value="Genomic_DNA"/>
</dbReference>
<dbReference type="InterPro" id="IPR004088">
    <property type="entry name" value="KH_dom_type_1"/>
</dbReference>
<dbReference type="GO" id="GO:0004654">
    <property type="term" value="F:polyribonucleotide nucleotidyltransferase activity"/>
    <property type="evidence" value="ECO:0007669"/>
    <property type="project" value="UniProtKB-UniRule"/>
</dbReference>
<evidence type="ECO:0000256" key="2">
    <source>
        <dbReference type="ARBA" id="ARBA00022490"/>
    </source>
</evidence>
<evidence type="ECO:0000256" key="5">
    <source>
        <dbReference type="ARBA" id="ARBA00022723"/>
    </source>
</evidence>
<dbReference type="GO" id="GO:0000287">
    <property type="term" value="F:magnesium ion binding"/>
    <property type="evidence" value="ECO:0007669"/>
    <property type="project" value="UniProtKB-UniRule"/>
</dbReference>
<dbReference type="NCBIfam" id="NF008805">
    <property type="entry name" value="PRK11824.1"/>
    <property type="match status" value="1"/>
</dbReference>
<dbReference type="CDD" id="cd11363">
    <property type="entry name" value="RNase_PH_PNPase_1"/>
    <property type="match status" value="1"/>
</dbReference>
<feature type="region of interest" description="Disordered" evidence="9">
    <location>
        <begin position="686"/>
        <end position="708"/>
    </location>
</feature>
<evidence type="ECO:0000313" key="12">
    <source>
        <dbReference type="Proteomes" id="UP000004793"/>
    </source>
</evidence>
<evidence type="ECO:0000256" key="1">
    <source>
        <dbReference type="ARBA" id="ARBA00007404"/>
    </source>
</evidence>
<dbReference type="InterPro" id="IPR015847">
    <property type="entry name" value="ExoRNase_PH_dom2"/>
</dbReference>
<dbReference type="SUPFAM" id="SSF55666">
    <property type="entry name" value="Ribonuclease PH domain 2-like"/>
    <property type="match status" value="2"/>
</dbReference>
<dbReference type="Gene3D" id="3.30.1370.10">
    <property type="entry name" value="K Homology domain, type 1"/>
    <property type="match status" value="1"/>
</dbReference>
<dbReference type="AlphaFoldDB" id="A0A7U6GDK6"/>
<dbReference type="Proteomes" id="UP000004793">
    <property type="component" value="Chromosome"/>
</dbReference>
<comment type="similarity">
    <text evidence="1 8">Belongs to the polyribonucleotide nucleotidyltransferase family.</text>
</comment>
<keyword evidence="12" id="KW-1185">Reference proteome</keyword>
<dbReference type="SUPFAM" id="SSF50249">
    <property type="entry name" value="Nucleic acid-binding proteins"/>
    <property type="match status" value="1"/>
</dbReference>
<sequence>MIEKVSVEVGGKVIEFEVGRMAKQAGGAVFATCGGTQVLATSTMGDEPAEPTDFFPLTVDYFEKMYAAGKIPGGFYKREGRPTDEEILGSRLIDRPLRPMFPIQFRRPVHIVVYVLSADGSISPAILGINAASLASLISDEPFYEAVSAVKVGLIDGKFVINPDENDLDEKSLLDLSIAGTKDALIMIESGSKEISEEMMLQAMQVALEEIKKISLVQEEFAKKIGKPKVEVQEVIIDEALKQEIESEILDKIKLALENKEKLTREKALEEIKKGIITEYEEKYPEKVSEVNMIFDLILRNYIRSQTLQGNRIDGRKPDEIRPISIEVGVLKRTHGSALFTRGQTQVLSIATLGGKGEGQLIESLEEEVVTKRYMHYYNFPPFSVGEARPMRGPTRREIGHGALAERALVPVLPPEEEFPYTIRVVSEVLESNGSTSMASTCGSTLALMDAGVPIKKPVAGIAMGLIKEGDQYVVLTDIQGAEDHLGDMDFKVAGTDAGITALQMDIKIKGITIDILRIALEQARKARLYILEKMKEVIPAPRPEISPYAPRVYTMQIRSDKIGLLIGPGGKTIRSIIGSTDSEINIEPDGKVYITAPNENILNTILERINQLLAEPEEGKIYEGVVVELKDFGALVQILPNYVGLLHISQIADKYIKDIRKELHIGDKVKVKVIKIEEDGKIQLSKKAVDDGSKSSKSENKSKEQKE</sequence>
<protein>
    <recommendedName>
        <fullName evidence="8">Polyribonucleotide nucleotidyltransferase</fullName>
        <ecNumber evidence="8">2.7.7.8</ecNumber>
    </recommendedName>
    <alternativeName>
        <fullName evidence="8">Polynucleotide phosphorylase</fullName>
        <shortName evidence="8">PNPase</shortName>
    </alternativeName>
</protein>
<dbReference type="GO" id="GO:0005829">
    <property type="term" value="C:cytosol"/>
    <property type="evidence" value="ECO:0007669"/>
    <property type="project" value="TreeGrafter"/>
</dbReference>
<comment type="function">
    <text evidence="8">Involved in mRNA degradation. Catalyzes the phosphorolysis of single-stranded polyribonucleotides processively in the 3'- to 5'-direction.</text>
</comment>
<dbReference type="GO" id="GO:0006402">
    <property type="term" value="P:mRNA catabolic process"/>
    <property type="evidence" value="ECO:0007669"/>
    <property type="project" value="UniProtKB-UniRule"/>
</dbReference>
<keyword evidence="3 8" id="KW-0808">Transferase</keyword>
<name>A0A7U6GDK6_CALEA</name>
<dbReference type="PROSITE" id="PS50084">
    <property type="entry name" value="KH_TYPE_1"/>
    <property type="match status" value="1"/>
</dbReference>
<proteinExistence type="inferred from homology"/>
<dbReference type="HAMAP" id="MF_01595">
    <property type="entry name" value="PNPase"/>
    <property type="match status" value="1"/>
</dbReference>
<dbReference type="RefSeq" id="WP_014452852.1">
    <property type="nucleotide sequence ID" value="NC_017096.1"/>
</dbReference>
<dbReference type="GO" id="GO:0000175">
    <property type="term" value="F:3'-5'-RNA exonuclease activity"/>
    <property type="evidence" value="ECO:0007669"/>
    <property type="project" value="TreeGrafter"/>
</dbReference>
<dbReference type="SUPFAM" id="SSF54211">
    <property type="entry name" value="Ribosomal protein S5 domain 2-like"/>
    <property type="match status" value="2"/>
</dbReference>
<dbReference type="InterPro" id="IPR027408">
    <property type="entry name" value="PNPase/RNase_PH_dom_sf"/>
</dbReference>
<dbReference type="OrthoDB" id="9804305at2"/>
<dbReference type="Pfam" id="PF01138">
    <property type="entry name" value="RNase_PH"/>
    <property type="match status" value="2"/>
</dbReference>
<dbReference type="FunFam" id="3.30.1370.10:FF:000001">
    <property type="entry name" value="Polyribonucleotide nucleotidyltransferase"/>
    <property type="match status" value="1"/>
</dbReference>
<dbReference type="InterPro" id="IPR012162">
    <property type="entry name" value="PNPase"/>
</dbReference>
<dbReference type="InterPro" id="IPR004087">
    <property type="entry name" value="KH_dom"/>
</dbReference>
<dbReference type="InterPro" id="IPR001247">
    <property type="entry name" value="ExoRNase_PH_dom1"/>
</dbReference>
<feature type="binding site" evidence="8">
    <location>
        <position position="484"/>
    </location>
    <ligand>
        <name>Mg(2+)</name>
        <dbReference type="ChEBI" id="CHEBI:18420"/>
    </ligand>
</feature>
<evidence type="ECO:0000256" key="7">
    <source>
        <dbReference type="ARBA" id="ARBA00022884"/>
    </source>
</evidence>
<dbReference type="InterPro" id="IPR003029">
    <property type="entry name" value="S1_domain"/>
</dbReference>
<dbReference type="Gene3D" id="3.30.230.70">
    <property type="entry name" value="GHMP Kinase, N-terminal domain"/>
    <property type="match status" value="2"/>
</dbReference>
<dbReference type="SMART" id="SM00322">
    <property type="entry name" value="KH"/>
    <property type="match status" value="1"/>
</dbReference>
<comment type="catalytic activity">
    <reaction evidence="8">
        <text>RNA(n+1) + phosphate = RNA(n) + a ribonucleoside 5'-diphosphate</text>
        <dbReference type="Rhea" id="RHEA:22096"/>
        <dbReference type="Rhea" id="RHEA-COMP:14527"/>
        <dbReference type="Rhea" id="RHEA-COMP:17342"/>
        <dbReference type="ChEBI" id="CHEBI:43474"/>
        <dbReference type="ChEBI" id="CHEBI:57930"/>
        <dbReference type="ChEBI" id="CHEBI:140395"/>
        <dbReference type="EC" id="2.7.7.8"/>
    </reaction>
</comment>
<dbReference type="InterPro" id="IPR012340">
    <property type="entry name" value="NA-bd_OB-fold"/>
</dbReference>
<comment type="cofactor">
    <cofactor evidence="8">
        <name>Mg(2+)</name>
        <dbReference type="ChEBI" id="CHEBI:18420"/>
    </cofactor>
</comment>
<evidence type="ECO:0000256" key="4">
    <source>
        <dbReference type="ARBA" id="ARBA00022695"/>
    </source>
</evidence>
<dbReference type="InterPro" id="IPR036345">
    <property type="entry name" value="ExoRNase_PH_dom2_sf"/>
</dbReference>
<dbReference type="FunFam" id="2.40.50.140:FF:000189">
    <property type="entry name" value="Polyribonucleotide nucleotidyltransferase, putative"/>
    <property type="match status" value="1"/>
</dbReference>
<keyword evidence="6 8" id="KW-0460">Magnesium</keyword>
<keyword evidence="2 8" id="KW-0963">Cytoplasm</keyword>
<keyword evidence="7 8" id="KW-0694">RNA-binding</keyword>
<dbReference type="Gene3D" id="2.40.50.140">
    <property type="entry name" value="Nucleic acid-binding proteins"/>
    <property type="match status" value="1"/>
</dbReference>
<dbReference type="GO" id="GO:0003723">
    <property type="term" value="F:RNA binding"/>
    <property type="evidence" value="ECO:0007669"/>
    <property type="project" value="UniProtKB-UniRule"/>
</dbReference>
<evidence type="ECO:0000256" key="9">
    <source>
        <dbReference type="SAM" id="MobiDB-lite"/>
    </source>
</evidence>
<dbReference type="InterPro" id="IPR009019">
    <property type="entry name" value="KH_sf_prok-type"/>
</dbReference>
<dbReference type="CDD" id="cd11364">
    <property type="entry name" value="RNase_PH_PNPase_2"/>
    <property type="match status" value="1"/>
</dbReference>
<evidence type="ECO:0000259" key="10">
    <source>
        <dbReference type="PROSITE" id="PS50126"/>
    </source>
</evidence>
<dbReference type="KEGG" id="cex:CSE_03190"/>
<dbReference type="InterPro" id="IPR036456">
    <property type="entry name" value="PNPase_PH_RNA-bd_sf"/>
</dbReference>
<dbReference type="SUPFAM" id="SSF54814">
    <property type="entry name" value="Prokaryotic type KH domain (KH-domain type II)"/>
    <property type="match status" value="1"/>
</dbReference>
<evidence type="ECO:0000256" key="8">
    <source>
        <dbReference type="HAMAP-Rule" id="MF_01595"/>
    </source>
</evidence>
<evidence type="ECO:0000256" key="3">
    <source>
        <dbReference type="ARBA" id="ARBA00022679"/>
    </source>
</evidence>
<dbReference type="CDD" id="cd02393">
    <property type="entry name" value="KH-I_PNPase"/>
    <property type="match status" value="1"/>
</dbReference>
<dbReference type="Pfam" id="PF03726">
    <property type="entry name" value="PNPase"/>
    <property type="match status" value="1"/>
</dbReference>
<accession>A0A7U6GDK6</accession>
<keyword evidence="5 8" id="KW-0479">Metal-binding</keyword>
<dbReference type="Pfam" id="PF00575">
    <property type="entry name" value="S1"/>
    <property type="match status" value="1"/>
</dbReference>
<feature type="domain" description="S1 motif" evidence="10">
    <location>
        <begin position="620"/>
        <end position="688"/>
    </location>
</feature>
<dbReference type="SUPFAM" id="SSF46915">
    <property type="entry name" value="Polynucleotide phosphorylase/guanosine pentaphosphate synthase (PNPase/GPSI), domain 3"/>
    <property type="match status" value="1"/>
</dbReference>
<dbReference type="PANTHER" id="PTHR11252:SF0">
    <property type="entry name" value="POLYRIBONUCLEOTIDE NUCLEOTIDYLTRANSFERASE 1, MITOCHONDRIAL"/>
    <property type="match status" value="1"/>
</dbReference>
<evidence type="ECO:0000256" key="6">
    <source>
        <dbReference type="ARBA" id="ARBA00022842"/>
    </source>
</evidence>
<feature type="binding site" evidence="8">
    <location>
        <position position="490"/>
    </location>
    <ligand>
        <name>Mg(2+)</name>
        <dbReference type="ChEBI" id="CHEBI:18420"/>
    </ligand>
</feature>
<dbReference type="InterPro" id="IPR036612">
    <property type="entry name" value="KH_dom_type_1_sf"/>
</dbReference>
<reference evidence="11 12" key="1">
    <citation type="submission" date="2011-01" db="EMBL/GenBank/DDBJ databases">
        <title>Whole genome sequence of Caldisericum exile AZM16c01.</title>
        <authorList>
            <person name="Narita-Yamada S."/>
            <person name="Kawakoshi A."/>
            <person name="Nakamura S."/>
            <person name="Sasagawa M."/>
            <person name="Fukada J."/>
            <person name="Sekine M."/>
            <person name="Kato Y."/>
            <person name="Fukai R."/>
            <person name="Sasaki K."/>
            <person name="Hanamaki A."/>
            <person name="Narita H."/>
            <person name="Konno Y."/>
            <person name="Mori K."/>
            <person name="Yamazaki S."/>
            <person name="Suzuki K."/>
            <person name="Fujita N."/>
        </authorList>
    </citation>
    <scope>NUCLEOTIDE SEQUENCE [LARGE SCALE GENOMIC DNA]</scope>
    <source>
        <strain evidence="12">DSM 21853 / NBRC 104410 / AZM16c01</strain>
    </source>
</reference>
<dbReference type="SMART" id="SM00316">
    <property type="entry name" value="S1"/>
    <property type="match status" value="1"/>
</dbReference>
<dbReference type="PIRSF" id="PIRSF005499">
    <property type="entry name" value="PNPase"/>
    <property type="match status" value="1"/>
</dbReference>
<dbReference type="PANTHER" id="PTHR11252">
    <property type="entry name" value="POLYRIBONUCLEOTIDE NUCLEOTIDYLTRANSFERASE"/>
    <property type="match status" value="1"/>
</dbReference>
<organism evidence="11 12">
    <name type="scientific">Caldisericum exile (strain DSM 21853 / NBRC 104410 / AZM16c01)</name>
    <dbReference type="NCBI Taxonomy" id="511051"/>
    <lineage>
        <taxon>Bacteria</taxon>
        <taxon>Pseudomonadati</taxon>
        <taxon>Caldisericota/Cryosericota group</taxon>
        <taxon>Caldisericota</taxon>
        <taxon>Caldisericia</taxon>
        <taxon>Caldisericales</taxon>
        <taxon>Caldisericaceae</taxon>
        <taxon>Caldisericum</taxon>
    </lineage>
</organism>
<dbReference type="InterPro" id="IPR015848">
    <property type="entry name" value="PNPase_PH_RNA-bd_bac/org-type"/>
</dbReference>
<dbReference type="Pfam" id="PF00013">
    <property type="entry name" value="KH_1"/>
    <property type="match status" value="1"/>
</dbReference>
<dbReference type="Pfam" id="PF03725">
    <property type="entry name" value="RNase_PH_C"/>
    <property type="match status" value="1"/>
</dbReference>
<dbReference type="PROSITE" id="PS50126">
    <property type="entry name" value="S1"/>
    <property type="match status" value="1"/>
</dbReference>
<dbReference type="FunFam" id="3.30.230.70:FF:000002">
    <property type="entry name" value="Polyribonucleotide nucleotidyltransferase"/>
    <property type="match status" value="1"/>
</dbReference>
<evidence type="ECO:0000313" key="11">
    <source>
        <dbReference type="EMBL" id="BAL80445.1"/>
    </source>
</evidence>
<dbReference type="NCBIfam" id="TIGR03591">
    <property type="entry name" value="polynuc_phos"/>
    <property type="match status" value="1"/>
</dbReference>
<comment type="subcellular location">
    <subcellularLocation>
        <location evidence="8">Cytoplasm</location>
    </subcellularLocation>
</comment>
<dbReference type="GO" id="GO:0006396">
    <property type="term" value="P:RNA processing"/>
    <property type="evidence" value="ECO:0007669"/>
    <property type="project" value="InterPro"/>
</dbReference>
<dbReference type="InterPro" id="IPR020568">
    <property type="entry name" value="Ribosomal_Su5_D2-typ_SF"/>
</dbReference>
<gene>
    <name evidence="8 11" type="primary">pnp</name>
    <name evidence="11" type="ordered locus">CSE_03190</name>
</gene>
<dbReference type="EC" id="2.7.7.8" evidence="8"/>
<keyword evidence="4 8" id="KW-0548">Nucleotidyltransferase</keyword>